<organism evidence="2 3">
    <name type="scientific">Roseobacter ponti</name>
    <dbReference type="NCBI Taxonomy" id="1891787"/>
    <lineage>
        <taxon>Bacteria</taxon>
        <taxon>Pseudomonadati</taxon>
        <taxon>Pseudomonadota</taxon>
        <taxon>Alphaproteobacteria</taxon>
        <taxon>Rhodobacterales</taxon>
        <taxon>Roseobacteraceae</taxon>
        <taxon>Roseobacter</taxon>
    </lineage>
</organism>
<proteinExistence type="predicted"/>
<name>A0A858STI3_9RHOB</name>
<dbReference type="AlphaFoldDB" id="A0A858STI3"/>
<protein>
    <submittedName>
        <fullName evidence="2">Uncharacterized protein</fullName>
    </submittedName>
</protein>
<keyword evidence="3" id="KW-1185">Reference proteome</keyword>
<feature type="transmembrane region" description="Helical" evidence="1">
    <location>
        <begin position="110"/>
        <end position="129"/>
    </location>
</feature>
<evidence type="ECO:0000256" key="1">
    <source>
        <dbReference type="SAM" id="Phobius"/>
    </source>
</evidence>
<dbReference type="RefSeq" id="WP_169640317.1">
    <property type="nucleotide sequence ID" value="NZ_CP048788.1"/>
</dbReference>
<reference evidence="2 3" key="1">
    <citation type="submission" date="2020-02" db="EMBL/GenBank/DDBJ databases">
        <title>Genome sequence of Roseobacter ponti.</title>
        <authorList>
            <person name="Hollensteiner J."/>
            <person name="Schneider D."/>
            <person name="Poehlein A."/>
            <person name="Daniel R."/>
        </authorList>
    </citation>
    <scope>NUCLEOTIDE SEQUENCE [LARGE SCALE GENOMIC DNA]</scope>
    <source>
        <strain evidence="2 3">DSM 106830</strain>
    </source>
</reference>
<gene>
    <name evidence="2" type="ORF">G3256_07980</name>
</gene>
<feature type="transmembrane region" description="Helical" evidence="1">
    <location>
        <begin position="28"/>
        <end position="46"/>
    </location>
</feature>
<evidence type="ECO:0000313" key="2">
    <source>
        <dbReference type="EMBL" id="QJF51102.1"/>
    </source>
</evidence>
<dbReference type="Proteomes" id="UP000503308">
    <property type="component" value="Chromosome"/>
</dbReference>
<sequence>MTFSELPPQEADEQNGLTPSKLSSKRRYIVWSVLYSLLHVYVLLIVKISAPEANPELYKVATVVLFAGPSFYFLDIYFRQIWFPFRRAVAARKISASESVFCNVYNWKEYFFKMFGFGVALGLLTSMYVFGVEKYSDTRGWFAAVLLSYITVPANFAWFYKHFFVDPTE</sequence>
<feature type="transmembrane region" description="Helical" evidence="1">
    <location>
        <begin position="58"/>
        <end position="78"/>
    </location>
</feature>
<feature type="transmembrane region" description="Helical" evidence="1">
    <location>
        <begin position="141"/>
        <end position="160"/>
    </location>
</feature>
<dbReference type="EMBL" id="CP048788">
    <property type="protein sequence ID" value="QJF51102.1"/>
    <property type="molecule type" value="Genomic_DNA"/>
</dbReference>
<accession>A0A858STI3</accession>
<evidence type="ECO:0000313" key="3">
    <source>
        <dbReference type="Proteomes" id="UP000503308"/>
    </source>
</evidence>
<keyword evidence="1" id="KW-1133">Transmembrane helix</keyword>
<keyword evidence="1" id="KW-0472">Membrane</keyword>
<keyword evidence="1" id="KW-0812">Transmembrane</keyword>
<dbReference type="KEGG" id="rpon:G3256_07980"/>